<dbReference type="AlphaFoldDB" id="A0A238WLC3"/>
<dbReference type="EMBL" id="FZNT01000003">
    <property type="protein sequence ID" value="SNR47342.1"/>
    <property type="molecule type" value="Genomic_DNA"/>
</dbReference>
<accession>A0A238WLC3</accession>
<evidence type="ECO:0000313" key="1">
    <source>
        <dbReference type="EMBL" id="SNR47342.1"/>
    </source>
</evidence>
<organism evidence="1 2">
    <name type="scientific">Lutibacter agarilyticus</name>
    <dbReference type="NCBI Taxonomy" id="1109740"/>
    <lineage>
        <taxon>Bacteria</taxon>
        <taxon>Pseudomonadati</taxon>
        <taxon>Bacteroidota</taxon>
        <taxon>Flavobacteriia</taxon>
        <taxon>Flavobacteriales</taxon>
        <taxon>Flavobacteriaceae</taxon>
        <taxon>Lutibacter</taxon>
    </lineage>
</organism>
<dbReference type="PANTHER" id="PTHR35145">
    <property type="entry name" value="CYTOPLASMIC PROTEIN-RELATED"/>
    <property type="match status" value="1"/>
</dbReference>
<dbReference type="InterPro" id="IPR007351">
    <property type="entry name" value="YjbR"/>
</dbReference>
<evidence type="ECO:0000313" key="2">
    <source>
        <dbReference type="Proteomes" id="UP000198384"/>
    </source>
</evidence>
<dbReference type="PANTHER" id="PTHR35145:SF1">
    <property type="entry name" value="CYTOPLASMIC PROTEIN"/>
    <property type="match status" value="1"/>
</dbReference>
<dbReference type="OrthoDB" id="9789813at2"/>
<sequence length="118" mass="13756">MNIEEFRDYCLSKKYVTECFPFDETTLVFKVAEKMFALTGLEHQPTKVNLKCDPEKAIQLREAHEDVIAGFHMSKKHWNTVTIEGYISNELIIELIDHSYDLVVKGMTKKKQKELGFL</sequence>
<keyword evidence="2" id="KW-1185">Reference proteome</keyword>
<dbReference type="GO" id="GO:0003677">
    <property type="term" value="F:DNA binding"/>
    <property type="evidence" value="ECO:0007669"/>
    <property type="project" value="UniProtKB-KW"/>
</dbReference>
<reference evidence="1 2" key="1">
    <citation type="submission" date="2017-06" db="EMBL/GenBank/DDBJ databases">
        <authorList>
            <person name="Kim H.J."/>
            <person name="Triplett B.A."/>
        </authorList>
    </citation>
    <scope>NUCLEOTIDE SEQUENCE [LARGE SCALE GENOMIC DNA]</scope>
    <source>
        <strain evidence="1 2">DSM 29150</strain>
    </source>
</reference>
<protein>
    <submittedName>
        <fullName evidence="1">Predicted DNA-binding protein, MmcQ/YjbR family</fullName>
    </submittedName>
</protein>
<dbReference type="InterPro" id="IPR058532">
    <property type="entry name" value="YjbR/MT2646/Rv2570-like"/>
</dbReference>
<dbReference type="Pfam" id="PF04237">
    <property type="entry name" value="YjbR"/>
    <property type="match status" value="1"/>
</dbReference>
<dbReference type="SUPFAM" id="SSF142906">
    <property type="entry name" value="YjbR-like"/>
    <property type="match status" value="1"/>
</dbReference>
<name>A0A238WLC3_9FLAO</name>
<dbReference type="Proteomes" id="UP000198384">
    <property type="component" value="Unassembled WGS sequence"/>
</dbReference>
<dbReference type="RefSeq" id="WP_089381000.1">
    <property type="nucleotide sequence ID" value="NZ_FZNT01000003.1"/>
</dbReference>
<gene>
    <name evidence="1" type="ORF">SAMN06265371_103347</name>
</gene>
<keyword evidence="1" id="KW-0238">DNA-binding</keyword>
<dbReference type="Gene3D" id="3.90.1150.30">
    <property type="match status" value="1"/>
</dbReference>
<proteinExistence type="predicted"/>
<dbReference type="InterPro" id="IPR038056">
    <property type="entry name" value="YjbR-like_sf"/>
</dbReference>